<dbReference type="InterPro" id="IPR017582">
    <property type="entry name" value="SelU"/>
</dbReference>
<dbReference type="PROSITE" id="PS50206">
    <property type="entry name" value="RHODANESE_3"/>
    <property type="match status" value="1"/>
</dbReference>
<dbReference type="InterPro" id="IPR058840">
    <property type="entry name" value="AAA_SelU"/>
</dbReference>
<protein>
    <recommendedName>
        <fullName evidence="2">Rhodanese domain-containing protein</fullName>
    </recommendedName>
</protein>
<dbReference type="AlphaFoldDB" id="A0A3P6I706"/>
<evidence type="ECO:0000256" key="1">
    <source>
        <dbReference type="ARBA" id="ARBA00023266"/>
    </source>
</evidence>
<dbReference type="SUPFAM" id="SSF52821">
    <property type="entry name" value="Rhodanese/Cell cycle control phosphatase"/>
    <property type="match status" value="1"/>
</dbReference>
<dbReference type="InterPro" id="IPR027417">
    <property type="entry name" value="P-loop_NTPase"/>
</dbReference>
<dbReference type="GO" id="GO:0002098">
    <property type="term" value="P:tRNA wobble uridine modification"/>
    <property type="evidence" value="ECO:0007669"/>
    <property type="project" value="InterPro"/>
</dbReference>
<dbReference type="PANTHER" id="PTHR30401">
    <property type="entry name" value="TRNA 2-SELENOURIDINE SYNTHASE"/>
    <property type="match status" value="1"/>
</dbReference>
<reference evidence="3 4" key="1">
    <citation type="submission" date="2018-10" db="EMBL/GenBank/DDBJ databases">
        <authorList>
            <consortium name="Pathogen Informatics"/>
        </authorList>
    </citation>
    <scope>NUCLEOTIDE SEQUENCE [LARGE SCALE GENOMIC DNA]</scope>
</reference>
<evidence type="ECO:0000313" key="4">
    <source>
        <dbReference type="Proteomes" id="UP000267029"/>
    </source>
</evidence>
<dbReference type="InterPro" id="IPR001763">
    <property type="entry name" value="Rhodanese-like_dom"/>
</dbReference>
<proteinExistence type="predicted"/>
<sequence>MSRHRANIKRQFKYVSLTDEPFALALPPGLQSTNPGVPPPIDVAPEGSIPWSSLDLTSTLLIDARTPKEYALDHIRGAINIPVLSDLERLEIGKIFTSGNTLEARLRGARFACTNIANYLEPQKPLSLLLDTKGHSDSSRLFLVYCARGGQRSTALATILAELDLPTCEVACLAGGYRAWRRVLLRQLEAWPTLMEPGGLSGTLWVLSGLTGCGKTLLLNGLEEAGESTLNLEGMAKHKGSMFGKSTSDKQLNQRSFEAVFHDALKRCLDAPVVWTECESRNVGPSCQLGGGFWRRLRGTQSTVRVWLDVPIQARVSWILEDYADWLENSEARQEWVFKSLETYHGKRRLESWRTMARSRDYDSLVTELLVYHYDPLYRKSRGPMLRTFADAGLLHRIDLPLIDRKYLRREIIPRLIELSRGSNDECAHQNPIFYPF</sequence>
<evidence type="ECO:0000313" key="3">
    <source>
        <dbReference type="EMBL" id="VDD83206.1"/>
    </source>
</evidence>
<dbReference type="Pfam" id="PF26341">
    <property type="entry name" value="AAA_SelU"/>
    <property type="match status" value="1"/>
</dbReference>
<dbReference type="OrthoDB" id="566238at2759"/>
<dbReference type="SMART" id="SM00450">
    <property type="entry name" value="RHOD"/>
    <property type="match status" value="1"/>
</dbReference>
<name>A0A3P6I706_MESCO</name>
<keyword evidence="1" id="KW-0711">Selenium</keyword>
<dbReference type="Pfam" id="PF00581">
    <property type="entry name" value="Rhodanese"/>
    <property type="match status" value="1"/>
</dbReference>
<feature type="domain" description="Rhodanese" evidence="2">
    <location>
        <begin position="55"/>
        <end position="189"/>
    </location>
</feature>
<dbReference type="InterPro" id="IPR036873">
    <property type="entry name" value="Rhodanese-like_dom_sf"/>
</dbReference>
<accession>A0A3P6I706</accession>
<keyword evidence="4" id="KW-1185">Reference proteome</keyword>
<evidence type="ECO:0000259" key="2">
    <source>
        <dbReference type="PROSITE" id="PS50206"/>
    </source>
</evidence>
<dbReference type="STRING" id="53468.A0A3P6I706"/>
<dbReference type="NCBIfam" id="TIGR03167">
    <property type="entry name" value="tRNA_sel_U_synt"/>
    <property type="match status" value="1"/>
</dbReference>
<organism evidence="3 4">
    <name type="scientific">Mesocestoides corti</name>
    <name type="common">Flatworm</name>
    <dbReference type="NCBI Taxonomy" id="53468"/>
    <lineage>
        <taxon>Eukaryota</taxon>
        <taxon>Metazoa</taxon>
        <taxon>Spiralia</taxon>
        <taxon>Lophotrochozoa</taxon>
        <taxon>Platyhelminthes</taxon>
        <taxon>Cestoda</taxon>
        <taxon>Eucestoda</taxon>
        <taxon>Cyclophyllidea</taxon>
        <taxon>Mesocestoididae</taxon>
        <taxon>Mesocestoides</taxon>
    </lineage>
</organism>
<dbReference type="SUPFAM" id="SSF52540">
    <property type="entry name" value="P-loop containing nucleoside triphosphate hydrolases"/>
    <property type="match status" value="1"/>
</dbReference>
<dbReference type="Proteomes" id="UP000267029">
    <property type="component" value="Unassembled WGS sequence"/>
</dbReference>
<gene>
    <name evidence="3" type="ORF">MCOS_LOCUS9209</name>
</gene>
<dbReference type="GO" id="GO:0043828">
    <property type="term" value="F:tRNA 2-selenouridine synthase activity"/>
    <property type="evidence" value="ECO:0007669"/>
    <property type="project" value="InterPro"/>
</dbReference>
<dbReference type="EMBL" id="UXSR01005665">
    <property type="protein sequence ID" value="VDD83206.1"/>
    <property type="molecule type" value="Genomic_DNA"/>
</dbReference>
<dbReference type="NCBIfam" id="NF008750">
    <property type="entry name" value="PRK11784.1-2"/>
    <property type="match status" value="1"/>
</dbReference>
<dbReference type="Gene3D" id="3.40.250.10">
    <property type="entry name" value="Rhodanese-like domain"/>
    <property type="match status" value="1"/>
</dbReference>
<dbReference type="PANTHER" id="PTHR30401:SF0">
    <property type="entry name" value="TRNA 2-SELENOURIDINE SYNTHASE"/>
    <property type="match status" value="1"/>
</dbReference>